<feature type="compositionally biased region" description="Basic and acidic residues" evidence="2">
    <location>
        <begin position="227"/>
        <end position="236"/>
    </location>
</feature>
<accession>A0A2A3EMG4</accession>
<feature type="region of interest" description="Disordered" evidence="2">
    <location>
        <begin position="297"/>
        <end position="375"/>
    </location>
</feature>
<dbReference type="AlphaFoldDB" id="A0A2A3EMG4"/>
<feature type="region of interest" description="Disordered" evidence="2">
    <location>
        <begin position="612"/>
        <end position="631"/>
    </location>
</feature>
<feature type="compositionally biased region" description="Polar residues" evidence="2">
    <location>
        <begin position="535"/>
        <end position="544"/>
    </location>
</feature>
<keyword evidence="1" id="KW-0175">Coiled coil</keyword>
<feature type="region of interest" description="Disordered" evidence="2">
    <location>
        <begin position="227"/>
        <end position="249"/>
    </location>
</feature>
<dbReference type="Proteomes" id="UP000242457">
    <property type="component" value="Unassembled WGS sequence"/>
</dbReference>
<dbReference type="InterPro" id="IPR031937">
    <property type="entry name" value="PNISR"/>
</dbReference>
<evidence type="ECO:0000256" key="2">
    <source>
        <dbReference type="SAM" id="MobiDB-lite"/>
    </source>
</evidence>
<dbReference type="EMBL" id="KZ288218">
    <property type="protein sequence ID" value="PBC32349.1"/>
    <property type="molecule type" value="Genomic_DNA"/>
</dbReference>
<feature type="compositionally biased region" description="Basic and acidic residues" evidence="2">
    <location>
        <begin position="464"/>
        <end position="484"/>
    </location>
</feature>
<feature type="compositionally biased region" description="Basic and acidic residues" evidence="2">
    <location>
        <begin position="302"/>
        <end position="313"/>
    </location>
</feature>
<feature type="compositionally biased region" description="Low complexity" evidence="2">
    <location>
        <begin position="545"/>
        <end position="558"/>
    </location>
</feature>
<feature type="region of interest" description="Disordered" evidence="2">
    <location>
        <begin position="419"/>
        <end position="449"/>
    </location>
</feature>
<protein>
    <submittedName>
        <fullName evidence="3">Splicing factor, arginine/serine-rich</fullName>
    </submittedName>
</protein>
<proteinExistence type="predicted"/>
<organism evidence="3 4">
    <name type="scientific">Apis cerana cerana</name>
    <name type="common">Oriental honeybee</name>
    <dbReference type="NCBI Taxonomy" id="94128"/>
    <lineage>
        <taxon>Eukaryota</taxon>
        <taxon>Metazoa</taxon>
        <taxon>Ecdysozoa</taxon>
        <taxon>Arthropoda</taxon>
        <taxon>Hexapoda</taxon>
        <taxon>Insecta</taxon>
        <taxon>Pterygota</taxon>
        <taxon>Neoptera</taxon>
        <taxon>Endopterygota</taxon>
        <taxon>Hymenoptera</taxon>
        <taxon>Apocrita</taxon>
        <taxon>Aculeata</taxon>
        <taxon>Apoidea</taxon>
        <taxon>Anthophila</taxon>
        <taxon>Apidae</taxon>
        <taxon>Apis</taxon>
    </lineage>
</organism>
<dbReference type="STRING" id="94128.A0A2A3EMG4"/>
<feature type="compositionally biased region" description="Basic and acidic residues" evidence="2">
    <location>
        <begin position="345"/>
        <end position="359"/>
    </location>
</feature>
<dbReference type="Pfam" id="PF15996">
    <property type="entry name" value="PNISR"/>
    <property type="match status" value="1"/>
</dbReference>
<evidence type="ECO:0000313" key="3">
    <source>
        <dbReference type="EMBL" id="PBC32349.1"/>
    </source>
</evidence>
<feature type="coiled-coil region" evidence="1">
    <location>
        <begin position="256"/>
        <end position="292"/>
    </location>
</feature>
<feature type="region of interest" description="Disordered" evidence="2">
    <location>
        <begin position="464"/>
        <end position="590"/>
    </location>
</feature>
<name>A0A2A3EMG4_APICC</name>
<feature type="compositionally biased region" description="Polar residues" evidence="2">
    <location>
        <begin position="485"/>
        <end position="498"/>
    </location>
</feature>
<feature type="compositionally biased region" description="Polar residues" evidence="2">
    <location>
        <begin position="507"/>
        <end position="528"/>
    </location>
</feature>
<reference evidence="3 4" key="1">
    <citation type="submission" date="2014-07" db="EMBL/GenBank/DDBJ databases">
        <title>Genomic and transcriptomic analysis on Apis cerana provide comprehensive insights into honey bee biology.</title>
        <authorList>
            <person name="Diao Q."/>
            <person name="Sun L."/>
            <person name="Zheng H."/>
            <person name="Zheng H."/>
            <person name="Xu S."/>
            <person name="Wang S."/>
            <person name="Zeng Z."/>
            <person name="Hu F."/>
            <person name="Su S."/>
            <person name="Wu J."/>
        </authorList>
    </citation>
    <scope>NUCLEOTIDE SEQUENCE [LARGE SCALE GENOMIC DNA]</scope>
    <source>
        <tissue evidence="3">Pupae without intestine</tissue>
    </source>
</reference>
<sequence>MSGDMFDGKDYPTQWALNPSAYQNMSNDQVDWAALAQQWIKMKETVVPPAPPPPTINPICSGNDGSGEAPMDMDTKEDDVPPAPPAPTISGGSIRNSIQSAEAWNQWNQWGHWNTSGSGAGTWEWTGVPPPGVSIGSDGKPMGIPTVPVIPPAPTISTTSEFSVPPPATPSLYSYNSVPPTQPYSQVTNYWSGEPPTAIPPQPPPFMKGIRHANRAPHMRPMDTVRCREDREKTPEEDTTTTIDAAKRRQLPAWIREGLEKMEKEKQKAVERERQEILRKQELEARKQAEDEARAVLNPCKSKFDSDSEKEIEQDLDDGVHNQQVTEKNFERTPDILLRPRKSRFRDADSPDPHTHADRSPTTSNATIPTPKRSREEILQDVMLKVRRSLTEILLEVTNEEIGAICREVWSRARAKGLGIYGDSNSESEEEQNEHVQTQNNDSDEELIEMVKRRQQAFKKTEEEIEARLAEEDEREEQRYDEQYNKQQENHTGNTSCKDSVDEKETVNNQREASETLSSGGQSPQQQIAPPDMAKTNTPSGSADSESSSSETTTSSSSHNSVKKKRSNKDRDREYRKRKSKSRSLRAIIGPVRSIDRDREIENGADLARGAVVDLDPARPPGNGRDRVPGEKGNHVLIREVEEEVDPILLDGVNPVQGINDDHDPDPGLETDLEHARRNVNVRNLTFPGVRDGHDLDLGIIENHDRDQGSRIIGTVRNRRRIGTGIEPDQLLAKVVYTYS</sequence>
<dbReference type="OrthoDB" id="10065820at2759"/>
<feature type="region of interest" description="Disordered" evidence="2">
    <location>
        <begin position="63"/>
        <end position="91"/>
    </location>
</feature>
<gene>
    <name evidence="3" type="ORF">APICC_01998</name>
</gene>
<dbReference type="PANTHER" id="PTHR31518">
    <property type="entry name" value="ARGININE/SERINE-RICH PROTEIN PNISR"/>
    <property type="match status" value="1"/>
</dbReference>
<evidence type="ECO:0000256" key="1">
    <source>
        <dbReference type="SAM" id="Coils"/>
    </source>
</evidence>
<keyword evidence="4" id="KW-1185">Reference proteome</keyword>
<evidence type="ECO:0000313" key="4">
    <source>
        <dbReference type="Proteomes" id="UP000242457"/>
    </source>
</evidence>